<gene>
    <name evidence="1" type="ORF">GC106_28510</name>
</gene>
<comment type="caution">
    <text evidence="1">The sequence shown here is derived from an EMBL/GenBank/DDBJ whole genome shotgun (WGS) entry which is preliminary data.</text>
</comment>
<dbReference type="InterPro" id="IPR015813">
    <property type="entry name" value="Pyrv/PenolPyrv_kinase-like_dom"/>
</dbReference>
<protein>
    <submittedName>
        <fullName evidence="1">Carboxyvinyl-carboxyphosphonate phosphorylmutase</fullName>
    </submittedName>
</protein>
<dbReference type="Proteomes" id="UP000763557">
    <property type="component" value="Unassembled WGS sequence"/>
</dbReference>
<name>A0ABX2F492_9PSEU</name>
<dbReference type="CDD" id="cd00377">
    <property type="entry name" value="ICL_PEPM"/>
    <property type="match status" value="1"/>
</dbReference>
<reference evidence="1 2" key="1">
    <citation type="submission" date="2020-01" db="EMBL/GenBank/DDBJ databases">
        <title>Kibdelosporangium persica a novel Actinomycetes from a hot desert in Iran.</title>
        <authorList>
            <person name="Safaei N."/>
            <person name="Zaburannyi N."/>
            <person name="Mueller R."/>
            <person name="Wink J."/>
        </authorList>
    </citation>
    <scope>NUCLEOTIDE SEQUENCE [LARGE SCALE GENOMIC DNA]</scope>
    <source>
        <strain evidence="1 2">4NS15</strain>
    </source>
</reference>
<dbReference type="PANTHER" id="PTHR42905">
    <property type="entry name" value="PHOSPHOENOLPYRUVATE CARBOXYLASE"/>
    <property type="match status" value="1"/>
</dbReference>
<dbReference type="PANTHER" id="PTHR42905:SF16">
    <property type="entry name" value="CARBOXYPHOSPHONOENOLPYRUVATE PHOSPHONOMUTASE-LIKE PROTEIN (AFU_ORTHOLOGUE AFUA_5G07230)"/>
    <property type="match status" value="1"/>
</dbReference>
<keyword evidence="2" id="KW-1185">Reference proteome</keyword>
<proteinExistence type="predicted"/>
<dbReference type="SUPFAM" id="SSF51621">
    <property type="entry name" value="Phosphoenolpyruvate/pyruvate domain"/>
    <property type="match status" value="1"/>
</dbReference>
<evidence type="ECO:0000313" key="2">
    <source>
        <dbReference type="Proteomes" id="UP000763557"/>
    </source>
</evidence>
<sequence length="280" mass="30030">MRLNDRRSPGTVRTVTDKAARFRALHERPEPLLLPNPWDAGTARLLAGLGFEALASTSLGVANTVGRTHVTRQEVLDNVRAIDDATPLPVNADLENGFADDPAGVAKTIELAARSGAAGASIEDYTGDPRRPIYDFELSVDRVRAAVEAVRSLPVPLVFTARAENLLHGVNDLDDTIRRLQAFEEAGADVLYAPGLRTLEEMRAVVSSVGKPVNVVMGFADPSITLEQLGEIGVRRVSIGGALSRLALKAFMDGATQMRAGRFGFVADLPPLSELHRSFG</sequence>
<evidence type="ECO:0000313" key="1">
    <source>
        <dbReference type="EMBL" id="NRN65640.1"/>
    </source>
</evidence>
<dbReference type="InterPro" id="IPR039556">
    <property type="entry name" value="ICL/PEPM"/>
</dbReference>
<dbReference type="Pfam" id="PF13714">
    <property type="entry name" value="PEP_mutase"/>
    <property type="match status" value="1"/>
</dbReference>
<organism evidence="1 2">
    <name type="scientific">Kibdelosporangium persicum</name>
    <dbReference type="NCBI Taxonomy" id="2698649"/>
    <lineage>
        <taxon>Bacteria</taxon>
        <taxon>Bacillati</taxon>
        <taxon>Actinomycetota</taxon>
        <taxon>Actinomycetes</taxon>
        <taxon>Pseudonocardiales</taxon>
        <taxon>Pseudonocardiaceae</taxon>
        <taxon>Kibdelosporangium</taxon>
    </lineage>
</organism>
<accession>A0ABX2F492</accession>
<dbReference type="Gene3D" id="6.10.250.2750">
    <property type="match status" value="1"/>
</dbReference>
<dbReference type="EMBL" id="JAAATY010000007">
    <property type="protein sequence ID" value="NRN65640.1"/>
    <property type="molecule type" value="Genomic_DNA"/>
</dbReference>
<dbReference type="InterPro" id="IPR040442">
    <property type="entry name" value="Pyrv_kinase-like_dom_sf"/>
</dbReference>
<dbReference type="Gene3D" id="3.20.20.60">
    <property type="entry name" value="Phosphoenolpyruvate-binding domains"/>
    <property type="match status" value="1"/>
</dbReference>